<dbReference type="Proteomes" id="UP000196581">
    <property type="component" value="Unassembled WGS sequence"/>
</dbReference>
<dbReference type="Pfam" id="PF02423">
    <property type="entry name" value="OCD_Mu_crystall"/>
    <property type="match status" value="1"/>
</dbReference>
<organism evidence="2 3">
    <name type="scientific">Brevibacterium yomogidense</name>
    <dbReference type="NCBI Taxonomy" id="946573"/>
    <lineage>
        <taxon>Bacteria</taxon>
        <taxon>Bacillati</taxon>
        <taxon>Actinomycetota</taxon>
        <taxon>Actinomycetes</taxon>
        <taxon>Micrococcales</taxon>
        <taxon>Brevibacteriaceae</taxon>
        <taxon>Brevibacterium</taxon>
    </lineage>
</organism>
<dbReference type="AlphaFoldDB" id="A0A1X6X8G9"/>
<keyword evidence="3" id="KW-1185">Reference proteome</keyword>
<dbReference type="PANTHER" id="PTHR13812">
    <property type="entry name" value="KETIMINE REDUCTASE MU-CRYSTALLIN"/>
    <property type="match status" value="1"/>
</dbReference>
<dbReference type="InterPro" id="IPR003462">
    <property type="entry name" value="ODC_Mu_crystall"/>
</dbReference>
<dbReference type="GO" id="GO:0005737">
    <property type="term" value="C:cytoplasm"/>
    <property type="evidence" value="ECO:0007669"/>
    <property type="project" value="TreeGrafter"/>
</dbReference>
<dbReference type="EMBL" id="FWFF01000005">
    <property type="protein sequence ID" value="SLM95542.1"/>
    <property type="molecule type" value="Genomic_DNA"/>
</dbReference>
<gene>
    <name evidence="2" type="ORF">FM105_04920</name>
</gene>
<dbReference type="PANTHER" id="PTHR13812:SF19">
    <property type="entry name" value="KETIMINE REDUCTASE MU-CRYSTALLIN"/>
    <property type="match status" value="1"/>
</dbReference>
<dbReference type="Gene3D" id="3.40.50.720">
    <property type="entry name" value="NAD(P)-binding Rossmann-like Domain"/>
    <property type="match status" value="1"/>
</dbReference>
<dbReference type="EC" id="4.3.1.12" evidence="2"/>
<feature type="region of interest" description="Disordered" evidence="1">
    <location>
        <begin position="1"/>
        <end position="27"/>
    </location>
</feature>
<reference evidence="3" key="1">
    <citation type="submission" date="2017-02" db="EMBL/GenBank/DDBJ databases">
        <authorList>
            <person name="Dridi B."/>
        </authorList>
    </citation>
    <scope>NUCLEOTIDE SEQUENCE [LARGE SCALE GENOMIC DNA]</scope>
    <source>
        <strain evidence="3">B Co 03.10</strain>
    </source>
</reference>
<protein>
    <submittedName>
        <fullName evidence="2">Ornithine cyclodeaminase</fullName>
        <ecNumber evidence="2">4.3.1.12</ecNumber>
    </submittedName>
</protein>
<dbReference type="InterPro" id="IPR036291">
    <property type="entry name" value="NAD(P)-bd_dom_sf"/>
</dbReference>
<evidence type="ECO:0000256" key="1">
    <source>
        <dbReference type="SAM" id="MobiDB-lite"/>
    </source>
</evidence>
<dbReference type="RefSeq" id="WP_087005578.1">
    <property type="nucleotide sequence ID" value="NZ_FWFF01000005.1"/>
</dbReference>
<name>A0A1X6X8G9_9MICO</name>
<accession>A0A1X6X8G9</accession>
<proteinExistence type="predicted"/>
<dbReference type="GO" id="GO:0008473">
    <property type="term" value="F:ornithine cyclodeaminase activity"/>
    <property type="evidence" value="ECO:0007669"/>
    <property type="project" value="UniProtKB-EC"/>
</dbReference>
<keyword evidence="2" id="KW-0456">Lyase</keyword>
<evidence type="ECO:0000313" key="2">
    <source>
        <dbReference type="EMBL" id="SLM95542.1"/>
    </source>
</evidence>
<evidence type="ECO:0000313" key="3">
    <source>
        <dbReference type="Proteomes" id="UP000196581"/>
    </source>
</evidence>
<sequence length="344" mass="35801">MTPDSSLTQEDPHRRVDPQPLGSPAEAAAGAPLMLGPAEVASVGFASAISALRDAVVDFDPESDRIRTRVSMENGDYVLMPSEVGAHTGIKVLTLTPGNPDRGLPFIQGAVLLSDSTTHTLQAVLDGAALTNLRTPALSFAAVSETIRARFPDGIRLVIVGTGVQGSLHLDAARSVVPVTHVTYGVRTAGRSTALRDLAAQQGITAAEALIGPALDAAIREADVIVTATSSDEPVVSADAVPDHAVVIGMGAHEAHQRELPGELMGRSQVIVESRASAEAESGDVGIAIREGHLSWESVLTLRDVVTADAPDPAPGRPIVNVTTGMSWEDVVVSAAVWRGRRND</sequence>
<dbReference type="InterPro" id="IPR023401">
    <property type="entry name" value="ODC_N"/>
</dbReference>
<dbReference type="SUPFAM" id="SSF51735">
    <property type="entry name" value="NAD(P)-binding Rossmann-fold domains"/>
    <property type="match status" value="1"/>
</dbReference>
<dbReference type="Gene3D" id="3.30.1780.10">
    <property type="entry name" value="ornithine cyclodeaminase, domain 1"/>
    <property type="match status" value="1"/>
</dbReference>
<dbReference type="PIRSF" id="PIRSF001439">
    <property type="entry name" value="CryM"/>
    <property type="match status" value="1"/>
</dbReference>